<evidence type="ECO:0000313" key="2">
    <source>
        <dbReference type="Proteomes" id="UP001576774"/>
    </source>
</evidence>
<protein>
    <recommendedName>
        <fullName evidence="3">Peptidase C-terminal archaeal/bacterial domain-containing protein</fullName>
    </recommendedName>
</protein>
<sequence length="121" mass="13149">MSLVRAVHLAVLIGGLAYTNISPALAATRIQFARGSYCGVYSGNFSSGREFVLHLRKGQNFTSRNTGSGTQYDVYVRGPGGRVPGTKVSPSQIDYAIPVTGNYYIYVESTTNYNSIEFCAY</sequence>
<name>A0ABV4X8P1_9CYAN</name>
<keyword evidence="2" id="KW-1185">Reference proteome</keyword>
<gene>
    <name evidence="1" type="ORF">ACE1CC_20030</name>
</gene>
<organism evidence="1 2">
    <name type="scientific">Floridaenema aerugineum BLCC-F46</name>
    <dbReference type="NCBI Taxonomy" id="3153654"/>
    <lineage>
        <taxon>Bacteria</taxon>
        <taxon>Bacillati</taxon>
        <taxon>Cyanobacteriota</taxon>
        <taxon>Cyanophyceae</taxon>
        <taxon>Oscillatoriophycideae</taxon>
        <taxon>Aerosakkonematales</taxon>
        <taxon>Aerosakkonemataceae</taxon>
        <taxon>Floridanema</taxon>
        <taxon>Floridanema aerugineum</taxon>
    </lineage>
</organism>
<proteinExistence type="predicted"/>
<evidence type="ECO:0000313" key="1">
    <source>
        <dbReference type="EMBL" id="MFB2879150.1"/>
    </source>
</evidence>
<dbReference type="RefSeq" id="WP_413272199.1">
    <property type="nucleotide sequence ID" value="NZ_JBHFNQ010000151.1"/>
</dbReference>
<dbReference type="Proteomes" id="UP001576774">
    <property type="component" value="Unassembled WGS sequence"/>
</dbReference>
<evidence type="ECO:0008006" key="3">
    <source>
        <dbReference type="Google" id="ProtNLM"/>
    </source>
</evidence>
<accession>A0ABV4X8P1</accession>
<dbReference type="EMBL" id="JBHFNQ010000151">
    <property type="protein sequence ID" value="MFB2879150.1"/>
    <property type="molecule type" value="Genomic_DNA"/>
</dbReference>
<comment type="caution">
    <text evidence="1">The sequence shown here is derived from an EMBL/GenBank/DDBJ whole genome shotgun (WGS) entry which is preliminary data.</text>
</comment>
<dbReference type="Gene3D" id="2.60.120.380">
    <property type="match status" value="1"/>
</dbReference>
<reference evidence="1 2" key="1">
    <citation type="submission" date="2024-09" db="EMBL/GenBank/DDBJ databases">
        <title>Floridaenema gen nov. (Aerosakkonemataceae, Aerosakkonematales ord. nov., Cyanobacteria) from benthic tropical and subtropical fresh waters, with the description of four new species.</title>
        <authorList>
            <person name="Moretto J.A."/>
            <person name="Berthold D.E."/>
            <person name="Lefler F.W."/>
            <person name="Huang I.-S."/>
            <person name="Laughinghouse H. IV."/>
        </authorList>
    </citation>
    <scope>NUCLEOTIDE SEQUENCE [LARGE SCALE GENOMIC DNA]</scope>
    <source>
        <strain evidence="1 2">BLCC-F46</strain>
    </source>
</reference>